<evidence type="ECO:0008006" key="4">
    <source>
        <dbReference type="Google" id="ProtNLM"/>
    </source>
</evidence>
<gene>
    <name evidence="2" type="ORF">AQS70_01875</name>
</gene>
<comment type="similarity">
    <text evidence="1">Belongs to the RutC family.</text>
</comment>
<dbReference type="EMBL" id="LLWH01000165">
    <property type="protein sequence ID" value="KQB53521.1"/>
    <property type="molecule type" value="Genomic_DNA"/>
</dbReference>
<accession>A0A0Q0YW38</accession>
<evidence type="ECO:0000313" key="3">
    <source>
        <dbReference type="Proteomes" id="UP000050342"/>
    </source>
</evidence>
<dbReference type="Pfam" id="PF01042">
    <property type="entry name" value="Ribonuc_L-PSP"/>
    <property type="match status" value="1"/>
</dbReference>
<dbReference type="InterPro" id="IPR035959">
    <property type="entry name" value="RutC-like_sf"/>
</dbReference>
<protein>
    <recommendedName>
        <fullName evidence="4">YjgF family translation initiation inhibitor</fullName>
    </recommendedName>
</protein>
<reference evidence="2 3" key="1">
    <citation type="submission" date="2015-10" db="EMBL/GenBank/DDBJ databases">
        <title>Pseudomonas helleri sp. nov. and Pseudomonas weihenstephanensis sp. nov., isolated from raw cows milk.</title>
        <authorList>
            <person name="Von Neubeck M."/>
            <person name="Huptas C."/>
            <person name="Wenning M."/>
            <person name="Scherer S."/>
        </authorList>
    </citation>
    <scope>NUCLEOTIDE SEQUENCE [LARGE SCALE GENOMIC DNA]</scope>
    <source>
        <strain evidence="2 3">BSTT44</strain>
    </source>
</reference>
<keyword evidence="3" id="KW-1185">Reference proteome</keyword>
<dbReference type="PANTHER" id="PTHR11803:SF58">
    <property type="entry name" value="PROTEIN HMF1-RELATED"/>
    <property type="match status" value="1"/>
</dbReference>
<proteinExistence type="inferred from homology"/>
<dbReference type="GO" id="GO:0005829">
    <property type="term" value="C:cytosol"/>
    <property type="evidence" value="ECO:0007669"/>
    <property type="project" value="TreeGrafter"/>
</dbReference>
<dbReference type="SUPFAM" id="SSF55298">
    <property type="entry name" value="YjgF-like"/>
    <property type="match status" value="1"/>
</dbReference>
<sequence length="139" mass="14381">MSKHPTTLTLSNPAGLYDPSPNGYSHVAQVAAGARLVFIAGQGGETADGQLSADFAEQVRQALSNLQVALHSVGAEVSQVAKLTVLIVDHSQARLGIFGAQLQALWGDSPTPACTLIPVPRLALDGMLFEIEAIAALPA</sequence>
<evidence type="ECO:0000256" key="1">
    <source>
        <dbReference type="ARBA" id="ARBA00010552"/>
    </source>
</evidence>
<organism evidence="2 3">
    <name type="scientific">Pseudomonas endophytica</name>
    <dbReference type="NCBI Taxonomy" id="1563157"/>
    <lineage>
        <taxon>Bacteria</taxon>
        <taxon>Pseudomonadati</taxon>
        <taxon>Pseudomonadota</taxon>
        <taxon>Gammaproteobacteria</taxon>
        <taxon>Pseudomonadales</taxon>
        <taxon>Pseudomonadaceae</taxon>
        <taxon>Pseudomonas</taxon>
    </lineage>
</organism>
<evidence type="ECO:0000313" key="2">
    <source>
        <dbReference type="EMBL" id="KQB53521.1"/>
    </source>
</evidence>
<dbReference type="AlphaFoldDB" id="A0A0Q0YW38"/>
<name>A0A0Q0YW38_9PSED</name>
<dbReference type="CDD" id="cd00448">
    <property type="entry name" value="YjgF_YER057c_UK114_family"/>
    <property type="match status" value="1"/>
</dbReference>
<dbReference type="InterPro" id="IPR006175">
    <property type="entry name" value="YjgF/YER057c/UK114"/>
</dbReference>
<dbReference type="RefSeq" id="WP_055102932.1">
    <property type="nucleotide sequence ID" value="NZ_LLWH01000165.1"/>
</dbReference>
<dbReference type="GO" id="GO:0019239">
    <property type="term" value="F:deaminase activity"/>
    <property type="evidence" value="ECO:0007669"/>
    <property type="project" value="TreeGrafter"/>
</dbReference>
<dbReference type="OrthoDB" id="573013at2"/>
<dbReference type="Proteomes" id="UP000050342">
    <property type="component" value="Unassembled WGS sequence"/>
</dbReference>
<dbReference type="PANTHER" id="PTHR11803">
    <property type="entry name" value="2-IMINOBUTANOATE/2-IMINOPROPANOATE DEAMINASE RIDA"/>
    <property type="match status" value="1"/>
</dbReference>
<dbReference type="STRING" id="1563157.AQS70_01875"/>
<comment type="caution">
    <text evidence="2">The sequence shown here is derived from an EMBL/GenBank/DDBJ whole genome shotgun (WGS) entry which is preliminary data.</text>
</comment>
<dbReference type="Gene3D" id="3.30.1330.40">
    <property type="entry name" value="RutC-like"/>
    <property type="match status" value="1"/>
</dbReference>